<feature type="domain" description="Amine oxidase" evidence="1">
    <location>
        <begin position="24"/>
        <end position="419"/>
    </location>
</feature>
<proteinExistence type="predicted"/>
<reference evidence="2 3" key="1">
    <citation type="journal article" date="2018" name="Nat. Biotechnol.">
        <title>A standardized bacterial taxonomy based on genome phylogeny substantially revises the tree of life.</title>
        <authorList>
            <person name="Parks D.H."/>
            <person name="Chuvochina M."/>
            <person name="Waite D.W."/>
            <person name="Rinke C."/>
            <person name="Skarshewski A."/>
            <person name="Chaumeil P.A."/>
            <person name="Hugenholtz P."/>
        </authorList>
    </citation>
    <scope>NUCLEOTIDE SEQUENCE [LARGE SCALE GENOMIC DNA]</scope>
    <source>
        <strain evidence="2">UBA8781</strain>
    </source>
</reference>
<organism evidence="2 3">
    <name type="scientific">Anaerolinea thermolimosa</name>
    <dbReference type="NCBI Taxonomy" id="229919"/>
    <lineage>
        <taxon>Bacteria</taxon>
        <taxon>Bacillati</taxon>
        <taxon>Chloroflexota</taxon>
        <taxon>Anaerolineae</taxon>
        <taxon>Anaerolineales</taxon>
        <taxon>Anaerolineaceae</taxon>
        <taxon>Anaerolinea</taxon>
    </lineage>
</organism>
<dbReference type="Pfam" id="PF01593">
    <property type="entry name" value="Amino_oxidase"/>
    <property type="match status" value="1"/>
</dbReference>
<dbReference type="STRING" id="229919.GCA_001050195_03441"/>
<dbReference type="NCBIfam" id="NF005560">
    <property type="entry name" value="PRK07233.1"/>
    <property type="match status" value="1"/>
</dbReference>
<dbReference type="PANTHER" id="PTHR42923">
    <property type="entry name" value="PROTOPORPHYRINOGEN OXIDASE"/>
    <property type="match status" value="1"/>
</dbReference>
<evidence type="ECO:0000259" key="1">
    <source>
        <dbReference type="Pfam" id="PF01593"/>
    </source>
</evidence>
<dbReference type="EMBL" id="DPBP01000026">
    <property type="protein sequence ID" value="HCE17427.1"/>
    <property type="molecule type" value="Genomic_DNA"/>
</dbReference>
<dbReference type="Gene3D" id="3.50.50.60">
    <property type="entry name" value="FAD/NAD(P)-binding domain"/>
    <property type="match status" value="1"/>
</dbReference>
<dbReference type="InterPro" id="IPR050464">
    <property type="entry name" value="Zeta_carotene_desat/Oxidored"/>
</dbReference>
<protein>
    <recommendedName>
        <fullName evidence="1">Amine oxidase domain-containing protein</fullName>
    </recommendedName>
</protein>
<accession>A0A3D1JGQ6</accession>
<sequence>MNGSSDNSSSNHPRVAIIGGGIMGISLGYYLSRAGVQVEIFEASPVLGGLAGPISLPDGTAVDRFYHAILSSDRHLRQLCEELGIADRLRFKETRMGFYHQGAIYPMNNIVDFLRFPPLGWVDRFRLGITVVAAQLIRDWMKLERVGVEDWLIGLSGRNTYQNIWRPMLKAKFDGGFEKTPATYIWSRLVRVKSTRSGASQKEEAGHLIGGYPTLMQAMAEKIIAAGGEIHLSTPVQEVIIREGRAAGIRLGDREALFDRVVVTLQTPVFQKLIPGAPQAYHDFLSRTDYIGIVCPLLVLDRPLSGYWTLNITDNSVPFTGVIETTTYIDPSYVGGHHLVYLPKYTAPGSPLQRMSDEEIRAMWMMHLKRMFPDFDESQVRYFLIHRERYVEPLHYIHQTHLIPPVKTPVENLYLSTTAQIYPALTNGESVSRHAFDSARVVLQDLQQLPAREATFS</sequence>
<dbReference type="InterPro" id="IPR036188">
    <property type="entry name" value="FAD/NAD-bd_sf"/>
</dbReference>
<dbReference type="AlphaFoldDB" id="A0A3D1JGQ6"/>
<dbReference type="InterPro" id="IPR002937">
    <property type="entry name" value="Amino_oxidase"/>
</dbReference>
<gene>
    <name evidence="2" type="ORF">DEQ80_06175</name>
</gene>
<dbReference type="Proteomes" id="UP000264141">
    <property type="component" value="Unassembled WGS sequence"/>
</dbReference>
<comment type="caution">
    <text evidence="2">The sequence shown here is derived from an EMBL/GenBank/DDBJ whole genome shotgun (WGS) entry which is preliminary data.</text>
</comment>
<evidence type="ECO:0000313" key="2">
    <source>
        <dbReference type="EMBL" id="HCE17427.1"/>
    </source>
</evidence>
<evidence type="ECO:0000313" key="3">
    <source>
        <dbReference type="Proteomes" id="UP000264141"/>
    </source>
</evidence>
<dbReference type="Gene3D" id="3.90.660.50">
    <property type="match status" value="1"/>
</dbReference>
<dbReference type="PRINTS" id="PR00419">
    <property type="entry name" value="ADXRDTASE"/>
</dbReference>
<dbReference type="PANTHER" id="PTHR42923:SF46">
    <property type="entry name" value="AMINE OXIDASE"/>
    <property type="match status" value="1"/>
</dbReference>
<name>A0A3D1JGQ6_9CHLR</name>
<dbReference type="SUPFAM" id="SSF51905">
    <property type="entry name" value="FAD/NAD(P)-binding domain"/>
    <property type="match status" value="1"/>
</dbReference>
<dbReference type="GO" id="GO:0016491">
    <property type="term" value="F:oxidoreductase activity"/>
    <property type="evidence" value="ECO:0007669"/>
    <property type="project" value="InterPro"/>
</dbReference>